<gene>
    <name evidence="8" type="ORF">GNZ12_35250</name>
</gene>
<evidence type="ECO:0000256" key="3">
    <source>
        <dbReference type="ARBA" id="ARBA00022989"/>
    </source>
</evidence>
<keyword evidence="3 5" id="KW-1133">Transmembrane helix</keyword>
<dbReference type="RefSeq" id="WP_172316584.1">
    <property type="nucleotide sequence ID" value="NZ_WOEY01000134.1"/>
</dbReference>
<feature type="domain" description="p-hydroxybenzoic acid efflux pump subunit AaeA-like beta-barrel" evidence="7">
    <location>
        <begin position="189"/>
        <end position="285"/>
    </location>
</feature>
<keyword evidence="2 5" id="KW-0812">Transmembrane</keyword>
<feature type="domain" description="Multidrug resistance protein MdtA-like barrel-sandwich hybrid" evidence="6">
    <location>
        <begin position="47"/>
        <end position="185"/>
    </location>
</feature>
<proteinExistence type="inferred from homology"/>
<dbReference type="NCBIfam" id="TIGR01730">
    <property type="entry name" value="RND_mfp"/>
    <property type="match status" value="1"/>
</dbReference>
<dbReference type="Pfam" id="PF25963">
    <property type="entry name" value="Beta-barrel_AAEA"/>
    <property type="match status" value="1"/>
</dbReference>
<evidence type="ECO:0000313" key="9">
    <source>
        <dbReference type="Proteomes" id="UP000652198"/>
    </source>
</evidence>
<protein>
    <submittedName>
        <fullName evidence="8">Efflux RND transporter periplasmic adaptor subunit</fullName>
    </submittedName>
</protein>
<comment type="caution">
    <text evidence="8">The sequence shown here is derived from an EMBL/GenBank/DDBJ whole genome shotgun (WGS) entry which is preliminary data.</text>
</comment>
<evidence type="ECO:0000259" key="6">
    <source>
        <dbReference type="Pfam" id="PF25917"/>
    </source>
</evidence>
<dbReference type="Proteomes" id="UP000652198">
    <property type="component" value="Unassembled WGS sequence"/>
</dbReference>
<evidence type="ECO:0000256" key="5">
    <source>
        <dbReference type="SAM" id="Phobius"/>
    </source>
</evidence>
<dbReference type="InterPro" id="IPR058634">
    <property type="entry name" value="AaeA-lik-b-barrel"/>
</dbReference>
<keyword evidence="9" id="KW-1185">Reference proteome</keyword>
<dbReference type="PANTHER" id="PTHR30367">
    <property type="entry name" value="P-HYDROXYBENZOIC ACID EFFLUX PUMP SUBUNIT AAEA-RELATED"/>
    <property type="match status" value="1"/>
</dbReference>
<dbReference type="InterPro" id="IPR050393">
    <property type="entry name" value="MFP_Efflux_Pump"/>
</dbReference>
<dbReference type="InterPro" id="IPR006143">
    <property type="entry name" value="RND_pump_MFP"/>
</dbReference>
<dbReference type="PANTHER" id="PTHR30367:SF12">
    <property type="entry name" value="P-HYDROXYBENZOIC ACID EFFLUX PUMP SUBUNIT AAEA"/>
    <property type="match status" value="1"/>
</dbReference>
<evidence type="ECO:0000256" key="1">
    <source>
        <dbReference type="ARBA" id="ARBA00009477"/>
    </source>
</evidence>
<accession>A0ABX2C0L1</accession>
<evidence type="ECO:0000313" key="8">
    <source>
        <dbReference type="EMBL" id="NPT46484.1"/>
    </source>
</evidence>
<sequence length="297" mass="32530">MKNIFLASGRVLLTLIAASVAVYILWKLVGYYSFAPWTRDGHVRADVVQVAPDVSGLITAVPVHDNERVTKGQLLYEIDRERYTLTLSNAMAVVSQRRVELDEARRESARNAALGELVSAETSEQGRTRVEAAQAQLDAANVAVGVARVNLQRTRVYSPVDGYLNDQAPRVGEFATSGKSLLSIVDLNSFRVDGYFEETRLRGITIGAPVDIKVMGEPILLHGHVESFAAGIEDRNRTQGSSLLPNINPAYSWVRLAERIPIQIAFDNVPVDFRLIAGRTATVSVRQSGGVTTRSAR</sequence>
<reference evidence="8 9" key="1">
    <citation type="submission" date="2019-11" db="EMBL/GenBank/DDBJ databases">
        <title>Metabolism of dissolved organic matter in forest soils.</title>
        <authorList>
            <person name="Cyle K.T."/>
            <person name="Wilhelm R.C."/>
            <person name="Martinez C.E."/>
        </authorList>
    </citation>
    <scope>NUCLEOTIDE SEQUENCE [LARGE SCALE GENOMIC DNA]</scope>
    <source>
        <strain evidence="8 9">1N</strain>
    </source>
</reference>
<comment type="similarity">
    <text evidence="1">Belongs to the membrane fusion protein (MFP) (TC 8.A.1) family.</text>
</comment>
<evidence type="ECO:0000259" key="7">
    <source>
        <dbReference type="Pfam" id="PF25963"/>
    </source>
</evidence>
<dbReference type="Gene3D" id="2.40.30.170">
    <property type="match status" value="1"/>
</dbReference>
<dbReference type="InterPro" id="IPR058625">
    <property type="entry name" value="MdtA-like_BSH"/>
</dbReference>
<feature type="transmembrane region" description="Helical" evidence="5">
    <location>
        <begin position="12"/>
        <end position="34"/>
    </location>
</feature>
<keyword evidence="4 5" id="KW-0472">Membrane</keyword>
<dbReference type="Pfam" id="PF25917">
    <property type="entry name" value="BSH_RND"/>
    <property type="match status" value="1"/>
</dbReference>
<dbReference type="Gene3D" id="2.40.50.100">
    <property type="match status" value="1"/>
</dbReference>
<evidence type="ECO:0000256" key="2">
    <source>
        <dbReference type="ARBA" id="ARBA00022692"/>
    </source>
</evidence>
<dbReference type="SUPFAM" id="SSF111369">
    <property type="entry name" value="HlyD-like secretion proteins"/>
    <property type="match status" value="1"/>
</dbReference>
<organism evidence="8 9">
    <name type="scientific">Paraburkholderia solitsugae</name>
    <dbReference type="NCBI Taxonomy" id="2675748"/>
    <lineage>
        <taxon>Bacteria</taxon>
        <taxon>Pseudomonadati</taxon>
        <taxon>Pseudomonadota</taxon>
        <taxon>Betaproteobacteria</taxon>
        <taxon>Burkholderiales</taxon>
        <taxon>Burkholderiaceae</taxon>
        <taxon>Paraburkholderia</taxon>
    </lineage>
</organism>
<name>A0ABX2C0L1_9BURK</name>
<evidence type="ECO:0000256" key="4">
    <source>
        <dbReference type="ARBA" id="ARBA00023136"/>
    </source>
</evidence>
<dbReference type="EMBL" id="WOEY01000134">
    <property type="protein sequence ID" value="NPT46484.1"/>
    <property type="molecule type" value="Genomic_DNA"/>
</dbReference>